<dbReference type="EMBL" id="DS268111">
    <property type="protein sequence ID" value="KMM69453.1"/>
    <property type="molecule type" value="Genomic_DNA"/>
</dbReference>
<evidence type="ECO:0000313" key="4">
    <source>
        <dbReference type="Proteomes" id="UP000054567"/>
    </source>
</evidence>
<protein>
    <submittedName>
        <fullName evidence="3">Uncharacterized protein</fullName>
    </submittedName>
</protein>
<dbReference type="AlphaFoldDB" id="A0A0J6FGM9"/>
<keyword evidence="2" id="KW-0472">Membrane</keyword>
<name>A0A0J6FGM9_COCPO</name>
<feature type="compositionally biased region" description="Basic and acidic residues" evidence="1">
    <location>
        <begin position="283"/>
        <end position="296"/>
    </location>
</feature>
<feature type="transmembrane region" description="Helical" evidence="2">
    <location>
        <begin position="210"/>
        <end position="232"/>
    </location>
</feature>
<proteinExistence type="predicted"/>
<feature type="transmembrane region" description="Helical" evidence="2">
    <location>
        <begin position="414"/>
        <end position="443"/>
    </location>
</feature>
<evidence type="ECO:0000256" key="2">
    <source>
        <dbReference type="SAM" id="Phobius"/>
    </source>
</evidence>
<dbReference type="OrthoDB" id="5392263at2759"/>
<dbReference type="Proteomes" id="UP000054567">
    <property type="component" value="Unassembled WGS sequence"/>
</dbReference>
<dbReference type="VEuPathDB" id="FungiDB:CPAG_05768"/>
<feature type="region of interest" description="Disordered" evidence="1">
    <location>
        <begin position="283"/>
        <end position="305"/>
    </location>
</feature>
<accession>A0A0J6FGM9</accession>
<sequence>MDPSFQERIPVSGWERYCFDSLTKYLGDGLENLTHGLTDKFGRPIFSLDNRTWGIDIETCNAYCSSDSLPWPNFNFSSFSSAFTNYLLPWLALTAQLPYETGSPWSDIMSLCLALGSPALLGFSLTITMLNRYWVRRELNLLIGSLRRETRKRYKRQISAVQYFLAEAQQVPLQVPSDQDSLRRLLEPQMEVWWQGLNGRLRRSRRGVTASLVAQALSAVIAYTFTVIASFLTSIDSLDPVMEITAGTLWVWLIPVICGWVIVGTQSTHDAVEDALRIKHFDRSAEPQGDSDHQEPSFDGEESPISIRSNWNSNHSRWLGVNFAGDELQKGPVYNYARLFTWWQTANAFIQTSKSIAIEHDAETEATWQTDRISKRKGSQVLNMVSESEISEIRIIHSKRFATYPRFSNIPPDVWWRMVLASIMAVTVQWGATGASILMAYLTPPGGLGCRSGSYALYGIFGTISWVALLVSMVLSHAAMARPASPYGPALLGRMAIMLRCGGRAVAVMNAAWLVVSTLFENIGLYDSCWCHGVVLQRGANAWVILFRTAEEFRHEAKNAWPGGIAFTMIVSTLMIVVFALGSKGDSSSSDDEYE</sequence>
<reference evidence="4" key="2">
    <citation type="journal article" date="2009" name="Genome Res.">
        <title>Comparative genomic analyses of the human fungal pathogens Coccidioides and their relatives.</title>
        <authorList>
            <person name="Sharpton T.J."/>
            <person name="Stajich J.E."/>
            <person name="Rounsley S.D."/>
            <person name="Gardner M.J."/>
            <person name="Wortman J.R."/>
            <person name="Jordar V.S."/>
            <person name="Maiti R."/>
            <person name="Kodira C.D."/>
            <person name="Neafsey D.E."/>
            <person name="Zeng Q."/>
            <person name="Hung C.-Y."/>
            <person name="McMahan C."/>
            <person name="Muszewska A."/>
            <person name="Grynberg M."/>
            <person name="Mandel M.A."/>
            <person name="Kellner E.M."/>
            <person name="Barker B.M."/>
            <person name="Galgiani J.N."/>
            <person name="Orbach M.J."/>
            <person name="Kirkland T.N."/>
            <person name="Cole G.T."/>
            <person name="Henn M.R."/>
            <person name="Birren B.W."/>
            <person name="Taylor J.W."/>
        </authorList>
    </citation>
    <scope>NUCLEOTIDE SEQUENCE [LARGE SCALE GENOMIC DNA]</scope>
    <source>
        <strain evidence="4">RMSCC 3488</strain>
    </source>
</reference>
<keyword evidence="2" id="KW-1133">Transmembrane helix</keyword>
<gene>
    <name evidence="3" type="ORF">CPAG_05768</name>
</gene>
<evidence type="ECO:0000313" key="3">
    <source>
        <dbReference type="EMBL" id="KMM69453.1"/>
    </source>
</evidence>
<reference evidence="4" key="3">
    <citation type="journal article" date="2010" name="Genome Res.">
        <title>Population genomic sequencing of Coccidioides fungi reveals recent hybridization and transposon control.</title>
        <authorList>
            <person name="Neafsey D.E."/>
            <person name="Barker B.M."/>
            <person name="Sharpton T.J."/>
            <person name="Stajich J.E."/>
            <person name="Park D.J."/>
            <person name="Whiston E."/>
            <person name="Hung C.-Y."/>
            <person name="McMahan C."/>
            <person name="White J."/>
            <person name="Sykes S."/>
            <person name="Heiman D."/>
            <person name="Young S."/>
            <person name="Zeng Q."/>
            <person name="Abouelleil A."/>
            <person name="Aftuck L."/>
            <person name="Bessette D."/>
            <person name="Brown A."/>
            <person name="FitzGerald M."/>
            <person name="Lui A."/>
            <person name="Macdonald J.P."/>
            <person name="Priest M."/>
            <person name="Orbach M.J."/>
            <person name="Galgiani J.N."/>
            <person name="Kirkland T.N."/>
            <person name="Cole G.T."/>
            <person name="Birren B.W."/>
            <person name="Henn M.R."/>
            <person name="Taylor J.W."/>
            <person name="Rounsley S.D."/>
        </authorList>
    </citation>
    <scope>NUCLEOTIDE SEQUENCE [LARGE SCALE GENOMIC DNA]</scope>
    <source>
        <strain evidence="4">RMSCC 3488</strain>
    </source>
</reference>
<organism evidence="3 4">
    <name type="scientific">Coccidioides posadasii RMSCC 3488</name>
    <dbReference type="NCBI Taxonomy" id="454284"/>
    <lineage>
        <taxon>Eukaryota</taxon>
        <taxon>Fungi</taxon>
        <taxon>Dikarya</taxon>
        <taxon>Ascomycota</taxon>
        <taxon>Pezizomycotina</taxon>
        <taxon>Eurotiomycetes</taxon>
        <taxon>Eurotiomycetidae</taxon>
        <taxon>Onygenales</taxon>
        <taxon>Onygenaceae</taxon>
        <taxon>Coccidioides</taxon>
    </lineage>
</organism>
<feature type="transmembrane region" description="Helical" evidence="2">
    <location>
        <begin position="455"/>
        <end position="476"/>
    </location>
</feature>
<feature type="transmembrane region" description="Helical" evidence="2">
    <location>
        <begin position="108"/>
        <end position="130"/>
    </location>
</feature>
<evidence type="ECO:0000256" key="1">
    <source>
        <dbReference type="SAM" id="MobiDB-lite"/>
    </source>
</evidence>
<keyword evidence="2" id="KW-0812">Transmembrane</keyword>
<feature type="transmembrane region" description="Helical" evidence="2">
    <location>
        <begin position="560"/>
        <end position="581"/>
    </location>
</feature>
<reference evidence="3 4" key="1">
    <citation type="submission" date="2007-06" db="EMBL/GenBank/DDBJ databases">
        <title>The Genome Sequence of Coccidioides posadasii RMSCC_3488.</title>
        <authorList>
            <consortium name="Coccidioides Genome Resources Consortium"/>
            <consortium name="The Broad Institute Genome Sequencing Platform"/>
            <person name="Henn M.R."/>
            <person name="Sykes S."/>
            <person name="Young S."/>
            <person name="Jaffe D."/>
            <person name="Berlin A."/>
            <person name="Alvarez P."/>
            <person name="Butler J."/>
            <person name="Gnerre S."/>
            <person name="Grabherr M."/>
            <person name="Mauceli E."/>
            <person name="Brockman W."/>
            <person name="Kodira C."/>
            <person name="Alvarado L."/>
            <person name="Zeng Q."/>
            <person name="Crawford M."/>
            <person name="Antoine C."/>
            <person name="Devon K."/>
            <person name="Galgiani J."/>
            <person name="Orsborn K."/>
            <person name="Lewis M.L."/>
            <person name="Nusbaum C."/>
            <person name="Galagan J."/>
            <person name="Birren B."/>
        </authorList>
    </citation>
    <scope>NUCLEOTIDE SEQUENCE [LARGE SCALE GENOMIC DNA]</scope>
    <source>
        <strain evidence="3 4">RMSCC 3488</strain>
    </source>
</reference>
<feature type="transmembrane region" description="Helical" evidence="2">
    <location>
        <begin position="244"/>
        <end position="263"/>
    </location>
</feature>